<dbReference type="InterPro" id="IPR001633">
    <property type="entry name" value="EAL_dom"/>
</dbReference>
<dbReference type="EMBL" id="JAOCGG010000006">
    <property type="protein sequence ID" value="MDH1629569.1"/>
    <property type="molecule type" value="Genomic_DNA"/>
</dbReference>
<dbReference type="RefSeq" id="WP_280080699.1">
    <property type="nucleotide sequence ID" value="NZ_JAOCGG010000006.1"/>
</dbReference>
<dbReference type="InterPro" id="IPR050706">
    <property type="entry name" value="Cyclic-di-GMP_PDE-like"/>
</dbReference>
<dbReference type="Pfam" id="PF00563">
    <property type="entry name" value="EAL"/>
    <property type="match status" value="1"/>
</dbReference>
<evidence type="ECO:0000313" key="2">
    <source>
        <dbReference type="EMBL" id="MDH1629569.1"/>
    </source>
</evidence>
<name>A0AA42RTC2_9PSED</name>
<sequence length="291" mass="32004">MPNLSIAATARTDLRSAPPVTGTLPRGLSRRLSEAAIRRALRNREFVAFYQPKVDLDSGELIGVEVLARWAHPVLGLIAPAEFLPLVESLDLLDELFDQLLEQALRLRRNLLGQGFKLDLALNVHPAQLRDDGFARAFDQALKRHGCPAQAITLEILETAQVELGGPNLRNLLQLRLMGCGLAMDDFGSGFSSLQRLCELPFSEIKLDASFLRQLSSNPKTRAVIDSSISLAWDLELNLVIEGVETQAQALQLRAMGCSTAQGYFFARPMPAEQLTTYCLMPLGQDDVANP</sequence>
<dbReference type="AlphaFoldDB" id="A0AA42RTC2"/>
<dbReference type="CDD" id="cd01948">
    <property type="entry name" value="EAL"/>
    <property type="match status" value="1"/>
</dbReference>
<comment type="caution">
    <text evidence="2">The sequence shown here is derived from an EMBL/GenBank/DDBJ whole genome shotgun (WGS) entry which is preliminary data.</text>
</comment>
<accession>A0AA42RTC2</accession>
<dbReference type="Proteomes" id="UP001160882">
    <property type="component" value="Unassembled WGS sequence"/>
</dbReference>
<evidence type="ECO:0000259" key="1">
    <source>
        <dbReference type="PROSITE" id="PS50883"/>
    </source>
</evidence>
<dbReference type="SUPFAM" id="SSF141868">
    <property type="entry name" value="EAL domain-like"/>
    <property type="match status" value="1"/>
</dbReference>
<dbReference type="GO" id="GO:0071111">
    <property type="term" value="F:cyclic-guanylate-specific phosphodiesterase activity"/>
    <property type="evidence" value="ECO:0007669"/>
    <property type="project" value="InterPro"/>
</dbReference>
<protein>
    <submittedName>
        <fullName evidence="2">EAL domain-containing protein</fullName>
    </submittedName>
</protein>
<organism evidence="2 3">
    <name type="scientific">Pseudomonas mosselii</name>
    <dbReference type="NCBI Taxonomy" id="78327"/>
    <lineage>
        <taxon>Bacteria</taxon>
        <taxon>Pseudomonadati</taxon>
        <taxon>Pseudomonadota</taxon>
        <taxon>Gammaproteobacteria</taxon>
        <taxon>Pseudomonadales</taxon>
        <taxon>Pseudomonadaceae</taxon>
        <taxon>Pseudomonas</taxon>
    </lineage>
</organism>
<dbReference type="SMART" id="SM00052">
    <property type="entry name" value="EAL"/>
    <property type="match status" value="1"/>
</dbReference>
<dbReference type="PROSITE" id="PS50883">
    <property type="entry name" value="EAL"/>
    <property type="match status" value="1"/>
</dbReference>
<evidence type="ECO:0000313" key="3">
    <source>
        <dbReference type="Proteomes" id="UP001160882"/>
    </source>
</evidence>
<dbReference type="PANTHER" id="PTHR33121">
    <property type="entry name" value="CYCLIC DI-GMP PHOSPHODIESTERASE PDEF"/>
    <property type="match status" value="1"/>
</dbReference>
<gene>
    <name evidence="2" type="ORF">N5I14_04835</name>
</gene>
<dbReference type="InterPro" id="IPR035919">
    <property type="entry name" value="EAL_sf"/>
</dbReference>
<proteinExistence type="predicted"/>
<dbReference type="PANTHER" id="PTHR33121:SF70">
    <property type="entry name" value="SIGNALING PROTEIN YKOW"/>
    <property type="match status" value="1"/>
</dbReference>
<feature type="domain" description="EAL" evidence="1">
    <location>
        <begin position="30"/>
        <end position="283"/>
    </location>
</feature>
<dbReference type="Gene3D" id="3.20.20.450">
    <property type="entry name" value="EAL domain"/>
    <property type="match status" value="1"/>
</dbReference>
<reference evidence="2" key="1">
    <citation type="submission" date="2022-09" db="EMBL/GenBank/DDBJ databases">
        <title>Intensive care unit water sources are persistently colonized with multi-drug resistant bacteria and are the site of extensive horizontal gene transfer of antibiotic resistance genes.</title>
        <authorList>
            <person name="Diorio-Toth L."/>
        </authorList>
    </citation>
    <scope>NUCLEOTIDE SEQUENCE</scope>
    <source>
        <strain evidence="2">GD03782</strain>
    </source>
</reference>